<name>A0A1A7RBG9_9GAMM</name>
<evidence type="ECO:0000256" key="2">
    <source>
        <dbReference type="ARBA" id="ARBA00011006"/>
    </source>
</evidence>
<dbReference type="Proteomes" id="UP000185753">
    <property type="component" value="Unassembled WGS sequence"/>
</dbReference>
<dbReference type="PANTHER" id="PTHR33884:SF7">
    <property type="entry name" value="BSL8023 PROTEIN"/>
    <property type="match status" value="1"/>
</dbReference>
<evidence type="ECO:0000256" key="7">
    <source>
        <dbReference type="SAM" id="Phobius"/>
    </source>
</evidence>
<protein>
    <submittedName>
        <fullName evidence="8">Transglycosylase</fullName>
    </submittedName>
</protein>
<evidence type="ECO:0000256" key="5">
    <source>
        <dbReference type="ARBA" id="ARBA00022989"/>
    </source>
</evidence>
<evidence type="ECO:0000256" key="1">
    <source>
        <dbReference type="ARBA" id="ARBA00004651"/>
    </source>
</evidence>
<dbReference type="RefSeq" id="WP_067762840.1">
    <property type="nucleotide sequence ID" value="NZ_CP183909.1"/>
</dbReference>
<evidence type="ECO:0000313" key="9">
    <source>
        <dbReference type="Proteomes" id="UP000185753"/>
    </source>
</evidence>
<comment type="subcellular location">
    <subcellularLocation>
        <location evidence="1">Cell membrane</location>
        <topology evidence="1">Multi-pass membrane protein</topology>
    </subcellularLocation>
</comment>
<dbReference type="AlphaFoldDB" id="A0A1A7RBG9"/>
<feature type="transmembrane region" description="Helical" evidence="7">
    <location>
        <begin position="30"/>
        <end position="52"/>
    </location>
</feature>
<keyword evidence="3" id="KW-1003">Cell membrane</keyword>
<dbReference type="STRING" id="1443941.A9J31_14455"/>
<sequence>MWSLIVAIVVGFIAGLIARAIHPGDDKAGFLMTTVLGIAGSLLATFGGRVLGLYGENSAAGFIASVIGAIVILFIYNLVTKKTRA</sequence>
<feature type="transmembrane region" description="Helical" evidence="7">
    <location>
        <begin position="59"/>
        <end position="79"/>
    </location>
</feature>
<dbReference type="InterPro" id="IPR007341">
    <property type="entry name" value="Transgly_assoc"/>
</dbReference>
<evidence type="ECO:0000256" key="6">
    <source>
        <dbReference type="ARBA" id="ARBA00023136"/>
    </source>
</evidence>
<evidence type="ECO:0000256" key="4">
    <source>
        <dbReference type="ARBA" id="ARBA00022692"/>
    </source>
</evidence>
<dbReference type="OrthoDB" id="9811343at2"/>
<gene>
    <name evidence="8" type="ORF">A9J31_14455</name>
</gene>
<organism evidence="8 9">
    <name type="scientific">Acinetobacter gandensis</name>
    <dbReference type="NCBI Taxonomy" id="1443941"/>
    <lineage>
        <taxon>Bacteria</taxon>
        <taxon>Pseudomonadati</taxon>
        <taxon>Pseudomonadota</taxon>
        <taxon>Gammaproteobacteria</taxon>
        <taxon>Moraxellales</taxon>
        <taxon>Moraxellaceae</taxon>
        <taxon>Acinetobacter</taxon>
    </lineage>
</organism>
<evidence type="ECO:0000256" key="3">
    <source>
        <dbReference type="ARBA" id="ARBA00022475"/>
    </source>
</evidence>
<dbReference type="GO" id="GO:0005886">
    <property type="term" value="C:plasma membrane"/>
    <property type="evidence" value="ECO:0007669"/>
    <property type="project" value="UniProtKB-SubCell"/>
</dbReference>
<dbReference type="Pfam" id="PF04226">
    <property type="entry name" value="Transgly_assoc"/>
    <property type="match status" value="1"/>
</dbReference>
<reference evidence="9" key="1">
    <citation type="submission" date="2016-06" db="EMBL/GenBank/DDBJ databases">
        <authorList>
            <person name="Radolfova-Krizova L."/>
            <person name="Nemec A."/>
        </authorList>
    </citation>
    <scope>NUCLEOTIDE SEQUENCE [LARGE SCALE GENOMIC DNA]</scope>
    <source>
        <strain evidence="9">ANC 4275</strain>
    </source>
</reference>
<proteinExistence type="inferred from homology"/>
<keyword evidence="4 7" id="KW-0812">Transmembrane</keyword>
<keyword evidence="5 7" id="KW-1133">Transmembrane helix</keyword>
<keyword evidence="9" id="KW-1185">Reference proteome</keyword>
<comment type="caution">
    <text evidence="8">The sequence shown here is derived from an EMBL/GenBank/DDBJ whole genome shotgun (WGS) entry which is preliminary data.</text>
</comment>
<keyword evidence="6 7" id="KW-0472">Membrane</keyword>
<accession>A0A1A7RBG9</accession>
<dbReference type="EMBL" id="LZDS01000011">
    <property type="protein sequence ID" value="OBX29281.1"/>
    <property type="molecule type" value="Genomic_DNA"/>
</dbReference>
<comment type="similarity">
    <text evidence="2">Belongs to the UPF0410 family.</text>
</comment>
<dbReference type="PANTHER" id="PTHR33884">
    <property type="entry name" value="UPF0410 PROTEIN YMGE"/>
    <property type="match status" value="1"/>
</dbReference>
<evidence type="ECO:0000313" key="8">
    <source>
        <dbReference type="EMBL" id="OBX29281.1"/>
    </source>
</evidence>